<evidence type="ECO:0000256" key="3">
    <source>
        <dbReference type="ARBA" id="ARBA00022989"/>
    </source>
</evidence>
<dbReference type="GO" id="GO:0016020">
    <property type="term" value="C:membrane"/>
    <property type="evidence" value="ECO:0007669"/>
    <property type="project" value="UniProtKB-SubCell"/>
</dbReference>
<name>A0A3N4ZC61_9MICO</name>
<comment type="subcellular location">
    <subcellularLocation>
        <location evidence="1">Membrane</location>
        <topology evidence="1">Multi-pass membrane protein</topology>
    </subcellularLocation>
</comment>
<comment type="caution">
    <text evidence="7">The sequence shown here is derived from an EMBL/GenBank/DDBJ whole genome shotgun (WGS) entry which is preliminary data.</text>
</comment>
<evidence type="ECO:0000256" key="5">
    <source>
        <dbReference type="SAM" id="Phobius"/>
    </source>
</evidence>
<evidence type="ECO:0000259" key="6">
    <source>
        <dbReference type="Pfam" id="PF12698"/>
    </source>
</evidence>
<evidence type="ECO:0000256" key="1">
    <source>
        <dbReference type="ARBA" id="ARBA00004141"/>
    </source>
</evidence>
<dbReference type="GO" id="GO:0140359">
    <property type="term" value="F:ABC-type transporter activity"/>
    <property type="evidence" value="ECO:0007669"/>
    <property type="project" value="InterPro"/>
</dbReference>
<evidence type="ECO:0000256" key="2">
    <source>
        <dbReference type="ARBA" id="ARBA00022692"/>
    </source>
</evidence>
<keyword evidence="2 5" id="KW-0812">Transmembrane</keyword>
<organism evidence="7 8">
    <name type="scientific">Georgenia muralis</name>
    <dbReference type="NCBI Taxonomy" id="154117"/>
    <lineage>
        <taxon>Bacteria</taxon>
        <taxon>Bacillati</taxon>
        <taxon>Actinomycetota</taxon>
        <taxon>Actinomycetes</taxon>
        <taxon>Micrococcales</taxon>
        <taxon>Bogoriellaceae</taxon>
        <taxon>Georgenia</taxon>
    </lineage>
</organism>
<accession>A0A3N4ZC61</accession>
<sequence length="200" mass="20754">MFGLTNASAVLPGGTSVGLAMLVSMSAYGVVSLAIFTFGEDVAKERGRGWTRTLRATPFPTSVHLAAKVADALVLAVVIVAAMSVLAATAAGVSMPATRWLALGATMANLVFLPLSFASGFFVPLSDLPEVLRDVAAFLPTFHFGRLAYGVAMPAADVEAWTAAAGRPVWVHLAWVLGSAVALGALALWAARRESVTRRG</sequence>
<dbReference type="OrthoDB" id="63188at2"/>
<evidence type="ECO:0000313" key="7">
    <source>
        <dbReference type="EMBL" id="RPF28890.1"/>
    </source>
</evidence>
<keyword evidence="4 5" id="KW-0472">Membrane</keyword>
<dbReference type="EMBL" id="RKRA01000001">
    <property type="protein sequence ID" value="RPF28890.1"/>
    <property type="molecule type" value="Genomic_DNA"/>
</dbReference>
<feature type="domain" description="ABC-2 type transporter transmembrane" evidence="6">
    <location>
        <begin position="17"/>
        <end position="189"/>
    </location>
</feature>
<gene>
    <name evidence="7" type="ORF">EDD32_3440</name>
</gene>
<evidence type="ECO:0000313" key="8">
    <source>
        <dbReference type="Proteomes" id="UP000280726"/>
    </source>
</evidence>
<reference evidence="7 8" key="1">
    <citation type="submission" date="2018-11" db="EMBL/GenBank/DDBJ databases">
        <title>Sequencing the genomes of 1000 actinobacteria strains.</title>
        <authorList>
            <person name="Klenk H.-P."/>
        </authorList>
    </citation>
    <scope>NUCLEOTIDE SEQUENCE [LARGE SCALE GENOMIC DNA]</scope>
    <source>
        <strain evidence="7 8">DSM 14418</strain>
    </source>
</reference>
<protein>
    <submittedName>
        <fullName evidence="7">ABC-2 type transport system permease protein</fullName>
    </submittedName>
</protein>
<keyword evidence="8" id="KW-1185">Reference proteome</keyword>
<feature type="transmembrane region" description="Helical" evidence="5">
    <location>
        <begin position="100"/>
        <end position="123"/>
    </location>
</feature>
<evidence type="ECO:0000256" key="4">
    <source>
        <dbReference type="ARBA" id="ARBA00023136"/>
    </source>
</evidence>
<dbReference type="RefSeq" id="WP_123919435.1">
    <property type="nucleotide sequence ID" value="NZ_RKRA01000001.1"/>
</dbReference>
<dbReference type="AlphaFoldDB" id="A0A3N4ZC61"/>
<dbReference type="InterPro" id="IPR013525">
    <property type="entry name" value="ABC2_TM"/>
</dbReference>
<dbReference type="Proteomes" id="UP000280726">
    <property type="component" value="Unassembled WGS sequence"/>
</dbReference>
<dbReference type="Pfam" id="PF12698">
    <property type="entry name" value="ABC2_membrane_3"/>
    <property type="match status" value="1"/>
</dbReference>
<feature type="transmembrane region" description="Helical" evidence="5">
    <location>
        <begin position="20"/>
        <end position="38"/>
    </location>
</feature>
<keyword evidence="3 5" id="KW-1133">Transmembrane helix</keyword>
<feature type="transmembrane region" description="Helical" evidence="5">
    <location>
        <begin position="172"/>
        <end position="191"/>
    </location>
</feature>
<feature type="transmembrane region" description="Helical" evidence="5">
    <location>
        <begin position="72"/>
        <end position="94"/>
    </location>
</feature>
<proteinExistence type="predicted"/>